<name>A0A5D2IUL8_GOSTO</name>
<dbReference type="Proteomes" id="UP000322667">
    <property type="component" value="Chromosome D11"/>
</dbReference>
<gene>
    <name evidence="1" type="ORF">ES332_D11G313000v1</name>
</gene>
<proteinExistence type="predicted"/>
<evidence type="ECO:0000313" key="2">
    <source>
        <dbReference type="Proteomes" id="UP000322667"/>
    </source>
</evidence>
<keyword evidence="2" id="KW-1185">Reference proteome</keyword>
<sequence>MFGRKNPSSANTVGLLTEERSTSLCEDKVTERQFEAFNTLPLVFKPVGSLNGHQHFKINLKEKNNIFGNVWSLGHCLTNLDGENEDSNEERA</sequence>
<protein>
    <submittedName>
        <fullName evidence="1">Uncharacterized protein</fullName>
    </submittedName>
</protein>
<evidence type="ECO:0000313" key="1">
    <source>
        <dbReference type="EMBL" id="TYH46112.1"/>
    </source>
</evidence>
<dbReference type="AlphaFoldDB" id="A0A5D2IUL8"/>
<reference evidence="1 2" key="1">
    <citation type="submission" date="2019-07" db="EMBL/GenBank/DDBJ databases">
        <title>WGS assembly of Gossypium tomentosum.</title>
        <authorList>
            <person name="Chen Z.J."/>
            <person name="Sreedasyam A."/>
            <person name="Ando A."/>
            <person name="Song Q."/>
            <person name="De L."/>
            <person name="Hulse-Kemp A."/>
            <person name="Ding M."/>
            <person name="Ye W."/>
            <person name="Kirkbride R."/>
            <person name="Jenkins J."/>
            <person name="Plott C."/>
            <person name="Lovell J."/>
            <person name="Lin Y.-M."/>
            <person name="Vaughn R."/>
            <person name="Liu B."/>
            <person name="Li W."/>
            <person name="Simpson S."/>
            <person name="Scheffler B."/>
            <person name="Saski C."/>
            <person name="Grover C."/>
            <person name="Hu G."/>
            <person name="Conover J."/>
            <person name="Carlson J."/>
            <person name="Shu S."/>
            <person name="Boston L."/>
            <person name="Williams M."/>
            <person name="Peterson D."/>
            <person name="Mcgee K."/>
            <person name="Jones D."/>
            <person name="Wendel J."/>
            <person name="Stelly D."/>
            <person name="Grimwood J."/>
            <person name="Schmutz J."/>
        </authorList>
    </citation>
    <scope>NUCLEOTIDE SEQUENCE [LARGE SCALE GENOMIC DNA]</scope>
    <source>
        <strain evidence="1">7179.01</strain>
    </source>
</reference>
<dbReference type="EMBL" id="CM017633">
    <property type="protein sequence ID" value="TYH46112.1"/>
    <property type="molecule type" value="Genomic_DNA"/>
</dbReference>
<organism evidence="1 2">
    <name type="scientific">Gossypium tomentosum</name>
    <name type="common">Hawaiian cotton</name>
    <name type="synonym">Gossypium sandvicense</name>
    <dbReference type="NCBI Taxonomy" id="34277"/>
    <lineage>
        <taxon>Eukaryota</taxon>
        <taxon>Viridiplantae</taxon>
        <taxon>Streptophyta</taxon>
        <taxon>Embryophyta</taxon>
        <taxon>Tracheophyta</taxon>
        <taxon>Spermatophyta</taxon>
        <taxon>Magnoliopsida</taxon>
        <taxon>eudicotyledons</taxon>
        <taxon>Gunneridae</taxon>
        <taxon>Pentapetalae</taxon>
        <taxon>rosids</taxon>
        <taxon>malvids</taxon>
        <taxon>Malvales</taxon>
        <taxon>Malvaceae</taxon>
        <taxon>Malvoideae</taxon>
        <taxon>Gossypium</taxon>
    </lineage>
</organism>
<accession>A0A5D2IUL8</accession>